<evidence type="ECO:0000313" key="12">
    <source>
        <dbReference type="EMBL" id="ABM78561.1"/>
    </source>
</evidence>
<dbReference type="PANTHER" id="PTHR34688:SF2">
    <property type="entry name" value="CYTOCHROME C6, CHLOROPLASTIC"/>
    <property type="match status" value="1"/>
</dbReference>
<dbReference type="GO" id="GO:0005506">
    <property type="term" value="F:iron ion binding"/>
    <property type="evidence" value="ECO:0007669"/>
    <property type="project" value="InterPro"/>
</dbReference>
<keyword evidence="6 10" id="KW-0479">Metal-binding</keyword>
<dbReference type="EMBL" id="CP000554">
    <property type="protein sequence ID" value="ABM78561.1"/>
    <property type="molecule type" value="Genomic_DNA"/>
</dbReference>
<dbReference type="InterPro" id="IPR009056">
    <property type="entry name" value="Cyt_c-like_dom"/>
</dbReference>
<evidence type="ECO:0000256" key="6">
    <source>
        <dbReference type="ARBA" id="ARBA00022723"/>
    </source>
</evidence>
<feature type="domain" description="Cytochrome c" evidence="11">
    <location>
        <begin position="38"/>
        <end position="118"/>
    </location>
</feature>
<dbReference type="InterPro" id="IPR036909">
    <property type="entry name" value="Cyt_c-like_dom_sf"/>
</dbReference>
<sequence>MNLQIRLRRLVFELGGQTAGLLILISTLLIHPIGTIALDIDSGGSLFKQHCSGCHVNGGNIIRRNKTLRLKALERNGLDNPQAIARVAREGIGQMSGYEDVLGDSGDQLVAAWIWAQAQNAWTQG</sequence>
<dbReference type="PANTHER" id="PTHR34688">
    <property type="entry name" value="CYTOCHROME C6, CHLOROPLASTIC"/>
    <property type="match status" value="1"/>
</dbReference>
<evidence type="ECO:0000256" key="3">
    <source>
        <dbReference type="ARBA" id="ARBA00009650"/>
    </source>
</evidence>
<dbReference type="KEGG" id="pmf:P9303_18191"/>
<protein>
    <submittedName>
        <fullName evidence="12">Cytochrome c, class IC:Cytochrome c, class I</fullName>
    </submittedName>
</protein>
<accession>A2CAQ1</accession>
<reference evidence="12 13" key="1">
    <citation type="journal article" date="2007" name="PLoS Genet.">
        <title>Patterns and implications of gene gain and loss in the evolution of Prochlorococcus.</title>
        <authorList>
            <person name="Kettler G.C."/>
            <person name="Martiny A.C."/>
            <person name="Huang K."/>
            <person name="Zucker J."/>
            <person name="Coleman M.L."/>
            <person name="Rodrigue S."/>
            <person name="Chen F."/>
            <person name="Lapidus A."/>
            <person name="Ferriera S."/>
            <person name="Johnson J."/>
            <person name="Steglich C."/>
            <person name="Church G.M."/>
            <person name="Richardson P."/>
            <person name="Chisholm S.W."/>
        </authorList>
    </citation>
    <scope>NUCLEOTIDE SEQUENCE [LARGE SCALE GENOMIC DNA]</scope>
    <source>
        <strain evidence="12 13">MIT 9303</strain>
    </source>
</reference>
<comment type="subcellular location">
    <subcellularLocation>
        <location evidence="2">Cellular thylakoid lumen</location>
    </subcellularLocation>
</comment>
<organism evidence="12 13">
    <name type="scientific">Prochlorococcus marinus (strain MIT 9303)</name>
    <dbReference type="NCBI Taxonomy" id="59922"/>
    <lineage>
        <taxon>Bacteria</taxon>
        <taxon>Bacillati</taxon>
        <taxon>Cyanobacteriota</taxon>
        <taxon>Cyanophyceae</taxon>
        <taxon>Synechococcales</taxon>
        <taxon>Prochlorococcaceae</taxon>
        <taxon>Prochlorococcus</taxon>
    </lineage>
</organism>
<dbReference type="Proteomes" id="UP000002274">
    <property type="component" value="Chromosome"/>
</dbReference>
<dbReference type="STRING" id="59922.P9303_18191"/>
<evidence type="ECO:0000256" key="7">
    <source>
        <dbReference type="ARBA" id="ARBA00022982"/>
    </source>
</evidence>
<dbReference type="RefSeq" id="WP_011826446.1">
    <property type="nucleotide sequence ID" value="NC_008820.1"/>
</dbReference>
<evidence type="ECO:0000256" key="5">
    <source>
        <dbReference type="ARBA" id="ARBA00022617"/>
    </source>
</evidence>
<dbReference type="GO" id="GO:0009055">
    <property type="term" value="F:electron transfer activity"/>
    <property type="evidence" value="ECO:0007669"/>
    <property type="project" value="InterPro"/>
</dbReference>
<evidence type="ECO:0000256" key="1">
    <source>
        <dbReference type="ARBA" id="ARBA00002347"/>
    </source>
</evidence>
<evidence type="ECO:0000313" key="13">
    <source>
        <dbReference type="Proteomes" id="UP000002274"/>
    </source>
</evidence>
<keyword evidence="8 10" id="KW-0408">Iron</keyword>
<dbReference type="SUPFAM" id="SSF46626">
    <property type="entry name" value="Cytochrome c"/>
    <property type="match status" value="1"/>
</dbReference>
<dbReference type="AlphaFoldDB" id="A2CAQ1"/>
<dbReference type="HOGENOM" id="CLU_101159_1_0_3"/>
<dbReference type="PROSITE" id="PS51007">
    <property type="entry name" value="CYTC"/>
    <property type="match status" value="1"/>
</dbReference>
<evidence type="ECO:0000256" key="10">
    <source>
        <dbReference type="PROSITE-ProRule" id="PRU00433"/>
    </source>
</evidence>
<name>A2CAQ1_PROM3</name>
<gene>
    <name evidence="12" type="ordered locus">P9303_18191</name>
</gene>
<comment type="similarity">
    <text evidence="3">Belongs to the cytochrome c family. PetJ subfamily.</text>
</comment>
<dbReference type="Gene3D" id="1.10.760.10">
    <property type="entry name" value="Cytochrome c-like domain"/>
    <property type="match status" value="1"/>
</dbReference>
<keyword evidence="4" id="KW-0813">Transport</keyword>
<dbReference type="BioCyc" id="PMAR59922:G1G80-1574-MONOMER"/>
<dbReference type="InterPro" id="IPR023655">
    <property type="entry name" value="Cyt_C6"/>
</dbReference>
<keyword evidence="9" id="KW-0793">Thylakoid</keyword>
<comment type="function">
    <text evidence="1">Functions as an electron carrier between membrane-bound cytochrome b6-f and photosystem I in oxygenic photosynthesis.</text>
</comment>
<dbReference type="GO" id="GO:0031979">
    <property type="term" value="C:plasma membrane-derived thylakoid lumen"/>
    <property type="evidence" value="ECO:0007669"/>
    <property type="project" value="UniProtKB-SubCell"/>
</dbReference>
<evidence type="ECO:0000259" key="11">
    <source>
        <dbReference type="PROSITE" id="PS51007"/>
    </source>
</evidence>
<evidence type="ECO:0000256" key="9">
    <source>
        <dbReference type="ARBA" id="ARBA00023078"/>
    </source>
</evidence>
<keyword evidence="5 10" id="KW-0349">Heme</keyword>
<keyword evidence="7" id="KW-0249">Electron transport</keyword>
<dbReference type="GO" id="GO:0020037">
    <property type="term" value="F:heme binding"/>
    <property type="evidence" value="ECO:0007669"/>
    <property type="project" value="InterPro"/>
</dbReference>
<evidence type="ECO:0000256" key="2">
    <source>
        <dbReference type="ARBA" id="ARBA00004518"/>
    </source>
</evidence>
<proteinExistence type="inferred from homology"/>
<evidence type="ECO:0000256" key="4">
    <source>
        <dbReference type="ARBA" id="ARBA00022448"/>
    </source>
</evidence>
<evidence type="ECO:0000256" key="8">
    <source>
        <dbReference type="ARBA" id="ARBA00023004"/>
    </source>
</evidence>
<dbReference type="Pfam" id="PF13442">
    <property type="entry name" value="Cytochrome_CBB3"/>
    <property type="match status" value="1"/>
</dbReference>